<sequence length="552" mass="61973">MKLFVLLIGVLAFSGGTDSTLTHRNPRINSTAERFTDVPLDDNSSSPPQAVLDIESNFLVLLDLDEGSIGKKVVAVIFAFFLSVSSLYLLAVPKPQIQQVEYKHSPQPYKFIELNDKVICNRETKQCSIKFKNLDPNHEYIFYTAKNDNGRGDKVKLTEVAKIDPDKCDFDKNVKPEVDGEEICKQIVKGIDENSKAETIEVDSGEIIFGSESDGTEDYAIVEEAKHENEHKNQQELEHVHIAGPREQPVEHNQPTIKNPTVTKVEPVNEYQHKLEERVKKLGIIDFKHGDLYGKNHQRAMSNPTVNEDEKAKRLEKLLGTLEDHKHPSLVDKFKKEKGNFNKRSQSDPARNKVGKAKDSDSNGPEQKLEKHIKDLALSDFKHGDIFAKNRQRAMSNPNAKEYEKAKRLEKFLGTLEDHKHPSLVDQYNKDKGSLNQRAKSDPIGNQVGKANGPEESLKKLAISDFKHGELLGRKGGFKQRTMNIPSANKVKQGKGSDFNGDVEEKVGAENGKNQEKPILTGRKLAAAEHNPVSDTLGFKRGSYALEKPKNY</sequence>
<protein>
    <submittedName>
        <fullName evidence="1">Uncharacterized protein</fullName>
    </submittedName>
</protein>
<name>A0ACB1A8Y8_MELEN</name>
<reference evidence="1" key="1">
    <citation type="submission" date="2023-11" db="EMBL/GenBank/DDBJ databases">
        <authorList>
            <person name="Poullet M."/>
        </authorList>
    </citation>
    <scope>NUCLEOTIDE SEQUENCE</scope>
    <source>
        <strain evidence="1">E1834</strain>
    </source>
</reference>
<proteinExistence type="predicted"/>
<comment type="caution">
    <text evidence="1">The sequence shown here is derived from an EMBL/GenBank/DDBJ whole genome shotgun (WGS) entry which is preliminary data.</text>
</comment>
<evidence type="ECO:0000313" key="1">
    <source>
        <dbReference type="EMBL" id="CAK5087506.1"/>
    </source>
</evidence>
<evidence type="ECO:0000313" key="2">
    <source>
        <dbReference type="Proteomes" id="UP001497535"/>
    </source>
</evidence>
<organism evidence="1 2">
    <name type="scientific">Meloidogyne enterolobii</name>
    <name type="common">Root-knot nematode worm</name>
    <name type="synonym">Meloidogyne mayaguensis</name>
    <dbReference type="NCBI Taxonomy" id="390850"/>
    <lineage>
        <taxon>Eukaryota</taxon>
        <taxon>Metazoa</taxon>
        <taxon>Ecdysozoa</taxon>
        <taxon>Nematoda</taxon>
        <taxon>Chromadorea</taxon>
        <taxon>Rhabditida</taxon>
        <taxon>Tylenchina</taxon>
        <taxon>Tylenchomorpha</taxon>
        <taxon>Tylenchoidea</taxon>
        <taxon>Meloidogynidae</taxon>
        <taxon>Meloidogyninae</taxon>
        <taxon>Meloidogyne</taxon>
    </lineage>
</organism>
<dbReference type="Proteomes" id="UP001497535">
    <property type="component" value="Unassembled WGS sequence"/>
</dbReference>
<dbReference type="EMBL" id="CAVMJV010000066">
    <property type="protein sequence ID" value="CAK5087506.1"/>
    <property type="molecule type" value="Genomic_DNA"/>
</dbReference>
<gene>
    <name evidence="1" type="ORF">MENTE1834_LOCUS35097</name>
</gene>
<keyword evidence="2" id="KW-1185">Reference proteome</keyword>
<accession>A0ACB1A8Y8</accession>